<dbReference type="PANTHER" id="PTHR37833:SF1">
    <property type="entry name" value="SIGNAL PEPTIDE PROTEIN"/>
    <property type="match status" value="1"/>
</dbReference>
<keyword evidence="1" id="KW-0732">Signal</keyword>
<dbReference type="Gene3D" id="2.60.40.10">
    <property type="entry name" value="Immunoglobulins"/>
    <property type="match status" value="1"/>
</dbReference>
<organism evidence="2 3">
    <name type="scientific">Mesonia mobilis</name>
    <dbReference type="NCBI Taxonomy" id="369791"/>
    <lineage>
        <taxon>Bacteria</taxon>
        <taxon>Pseudomonadati</taxon>
        <taxon>Bacteroidota</taxon>
        <taxon>Flavobacteriia</taxon>
        <taxon>Flavobacteriales</taxon>
        <taxon>Flavobacteriaceae</taxon>
        <taxon>Mesonia</taxon>
    </lineage>
</organism>
<evidence type="ECO:0000313" key="3">
    <source>
        <dbReference type="Proteomes" id="UP000615593"/>
    </source>
</evidence>
<protein>
    <recommendedName>
        <fullName evidence="4">DUF1573 domain-containing protein</fullName>
    </recommendedName>
</protein>
<comment type="caution">
    <text evidence="2">The sequence shown here is derived from an EMBL/GenBank/DDBJ whole genome shotgun (WGS) entry which is preliminary data.</text>
</comment>
<dbReference type="Pfam" id="PF07610">
    <property type="entry name" value="DUF1573"/>
    <property type="match status" value="1"/>
</dbReference>
<feature type="signal peptide" evidence="1">
    <location>
        <begin position="1"/>
        <end position="22"/>
    </location>
</feature>
<reference evidence="3" key="1">
    <citation type="journal article" date="2019" name="Int. J. Syst. Evol. Microbiol.">
        <title>The Global Catalogue of Microorganisms (GCM) 10K type strain sequencing project: providing services to taxonomists for standard genome sequencing and annotation.</title>
        <authorList>
            <consortium name="The Broad Institute Genomics Platform"/>
            <consortium name="The Broad Institute Genome Sequencing Center for Infectious Disease"/>
            <person name="Wu L."/>
            <person name="Ma J."/>
        </authorList>
    </citation>
    <scope>NUCLEOTIDE SEQUENCE [LARGE SCALE GENOMIC DNA]</scope>
    <source>
        <strain evidence="3">KCTC 12708</strain>
    </source>
</reference>
<dbReference type="EMBL" id="BMWY01000009">
    <property type="protein sequence ID" value="GGZ64079.1"/>
    <property type="molecule type" value="Genomic_DNA"/>
</dbReference>
<dbReference type="InterPro" id="IPR011467">
    <property type="entry name" value="DUF1573"/>
</dbReference>
<gene>
    <name evidence="2" type="ORF">GCM10008088_27020</name>
</gene>
<evidence type="ECO:0000313" key="2">
    <source>
        <dbReference type="EMBL" id="GGZ64079.1"/>
    </source>
</evidence>
<name>A0ABQ3C102_9FLAO</name>
<dbReference type="InterPro" id="IPR013783">
    <property type="entry name" value="Ig-like_fold"/>
</dbReference>
<proteinExistence type="predicted"/>
<keyword evidence="3" id="KW-1185">Reference proteome</keyword>
<feature type="chain" id="PRO_5045236801" description="DUF1573 domain-containing protein" evidence="1">
    <location>
        <begin position="23"/>
        <end position="131"/>
    </location>
</feature>
<dbReference type="PANTHER" id="PTHR37833">
    <property type="entry name" value="LIPOPROTEIN-RELATED"/>
    <property type="match status" value="1"/>
</dbReference>
<sequence>MMKNLIAFAVLLFVGIAVQAQAKIEFKEETVDYGEVEYGGDGVRTFELTNTGNEPLVIEKATATCGCTVPEKPEEPIAPGETGILKVKYNTKKVGYIRKTITVYSNAEGSPHAVKIKGKVLAQDTKSVLEK</sequence>
<dbReference type="Proteomes" id="UP000615593">
    <property type="component" value="Unassembled WGS sequence"/>
</dbReference>
<accession>A0ABQ3C102</accession>
<evidence type="ECO:0000256" key="1">
    <source>
        <dbReference type="SAM" id="SignalP"/>
    </source>
</evidence>
<evidence type="ECO:0008006" key="4">
    <source>
        <dbReference type="Google" id="ProtNLM"/>
    </source>
</evidence>